<name>A0A6S6VFR0_9PLEO</name>
<proteinExistence type="predicted"/>
<dbReference type="AlphaFoldDB" id="A0A6S6VFR0"/>
<organism evidence="1 2">
    <name type="scientific">Pyrenophora teres f. teres</name>
    <dbReference type="NCBI Taxonomy" id="97479"/>
    <lineage>
        <taxon>Eukaryota</taxon>
        <taxon>Fungi</taxon>
        <taxon>Dikarya</taxon>
        <taxon>Ascomycota</taxon>
        <taxon>Pezizomycotina</taxon>
        <taxon>Dothideomycetes</taxon>
        <taxon>Pleosporomycetidae</taxon>
        <taxon>Pleosporales</taxon>
        <taxon>Pleosporineae</taxon>
        <taxon>Pleosporaceae</taxon>
        <taxon>Pyrenophora</taxon>
    </lineage>
</organism>
<gene>
    <name evidence="1" type="ORF">PTTW11_02940</name>
</gene>
<accession>A0A6S6VFR0</accession>
<dbReference type="EMBL" id="HG992978">
    <property type="protein sequence ID" value="CAE7016349.1"/>
    <property type="molecule type" value="Genomic_DNA"/>
</dbReference>
<reference evidence="1" key="1">
    <citation type="submission" date="2021-02" db="EMBL/GenBank/DDBJ databases">
        <authorList>
            <person name="Syme A R."/>
            <person name="Syme A R."/>
            <person name="Moolhuijzen P."/>
        </authorList>
    </citation>
    <scope>NUCLEOTIDE SEQUENCE</scope>
    <source>
        <strain evidence="1">W1-1</strain>
    </source>
</reference>
<sequence>MHFSTLLLPFYLLGLAACSPANGLNSGNPIARGLDPDLQSAVDSAGLRLVDGDSSVKIRSDTTVNQPSVHERSLQRRETADFSPGRSYTRRFVKTLVINGVSVILSTWFDSAMTLYVQLVPAFPNSGISVRAAVEDSETHYKTQVVEIFWDEINYWRSTRNHAWNFDDLLKFVW</sequence>
<protein>
    <submittedName>
        <fullName evidence="1">Uncharacterized protein</fullName>
    </submittedName>
</protein>
<dbReference type="Proteomes" id="UP000472372">
    <property type="component" value="Chromosome 2"/>
</dbReference>
<evidence type="ECO:0000313" key="2">
    <source>
        <dbReference type="Proteomes" id="UP000472372"/>
    </source>
</evidence>
<evidence type="ECO:0000313" key="1">
    <source>
        <dbReference type="EMBL" id="CAE7016349.1"/>
    </source>
</evidence>